<proteinExistence type="predicted"/>
<feature type="region of interest" description="Disordered" evidence="1">
    <location>
        <begin position="85"/>
        <end position="110"/>
    </location>
</feature>
<accession>A0A8S9ZK99</accession>
<evidence type="ECO:0000313" key="4">
    <source>
        <dbReference type="Proteomes" id="UP000605970"/>
    </source>
</evidence>
<keyword evidence="2" id="KW-1133">Transmembrane helix</keyword>
<organism evidence="3 4">
    <name type="scientific">Meloidogyne graminicola</name>
    <dbReference type="NCBI Taxonomy" id="189291"/>
    <lineage>
        <taxon>Eukaryota</taxon>
        <taxon>Metazoa</taxon>
        <taxon>Ecdysozoa</taxon>
        <taxon>Nematoda</taxon>
        <taxon>Chromadorea</taxon>
        <taxon>Rhabditida</taxon>
        <taxon>Tylenchina</taxon>
        <taxon>Tylenchomorpha</taxon>
        <taxon>Tylenchoidea</taxon>
        <taxon>Meloidogynidae</taxon>
        <taxon>Meloidogyninae</taxon>
        <taxon>Meloidogyne</taxon>
    </lineage>
</organism>
<dbReference type="Proteomes" id="UP000605970">
    <property type="component" value="Unassembled WGS sequence"/>
</dbReference>
<keyword evidence="4" id="KW-1185">Reference proteome</keyword>
<evidence type="ECO:0000256" key="2">
    <source>
        <dbReference type="SAM" id="Phobius"/>
    </source>
</evidence>
<keyword evidence="2" id="KW-0812">Transmembrane</keyword>
<reference evidence="3" key="1">
    <citation type="journal article" date="2020" name="Ecol. Evol.">
        <title>Genome structure and content of the rice root-knot nematode (Meloidogyne graminicola).</title>
        <authorList>
            <person name="Phan N.T."/>
            <person name="Danchin E.G.J."/>
            <person name="Klopp C."/>
            <person name="Perfus-Barbeoch L."/>
            <person name="Kozlowski D.K."/>
            <person name="Koutsovoulos G.D."/>
            <person name="Lopez-Roques C."/>
            <person name="Bouchez O."/>
            <person name="Zahm M."/>
            <person name="Besnard G."/>
            <person name="Bellafiore S."/>
        </authorList>
    </citation>
    <scope>NUCLEOTIDE SEQUENCE</scope>
    <source>
        <strain evidence="3">VN-18</strain>
    </source>
</reference>
<feature type="transmembrane region" description="Helical" evidence="2">
    <location>
        <begin position="12"/>
        <end position="32"/>
    </location>
</feature>
<gene>
    <name evidence="3" type="ORF">Mgra_00006884</name>
</gene>
<evidence type="ECO:0000313" key="3">
    <source>
        <dbReference type="EMBL" id="KAF7633703.1"/>
    </source>
</evidence>
<keyword evidence="2" id="KW-0472">Membrane</keyword>
<feature type="compositionally biased region" description="Basic and acidic residues" evidence="1">
    <location>
        <begin position="85"/>
        <end position="97"/>
    </location>
</feature>
<name>A0A8S9ZK99_9BILA</name>
<dbReference type="EMBL" id="JABEBT010000071">
    <property type="protein sequence ID" value="KAF7633703.1"/>
    <property type="molecule type" value="Genomic_DNA"/>
</dbReference>
<evidence type="ECO:0000256" key="1">
    <source>
        <dbReference type="SAM" id="MobiDB-lite"/>
    </source>
</evidence>
<dbReference type="AlphaFoldDB" id="A0A8S9ZK99"/>
<protein>
    <submittedName>
        <fullName evidence="3">Uncharacterized protein</fullName>
    </submittedName>
</protein>
<comment type="caution">
    <text evidence="3">The sequence shown here is derived from an EMBL/GenBank/DDBJ whole genome shotgun (WGS) entry which is preliminary data.</text>
</comment>
<sequence length="130" mass="15117">MILFRNLIDLKNLKQMNCLIFVIMVLMFEIVIGGKDEEHNKTIIPAETSIPSSSNTAIVGNQPGRISENVRNSWRRFFEQRANRIKNKEKEEKKEEGQSTNKSYKRSRSLNIELDDFDNVTNKKKNKSAE</sequence>